<accession>A0A8H3HA02</accession>
<evidence type="ECO:0000259" key="1">
    <source>
        <dbReference type="Pfam" id="PF22942"/>
    </source>
</evidence>
<evidence type="ECO:0000313" key="2">
    <source>
        <dbReference type="EMBL" id="CAE6496864.1"/>
    </source>
</evidence>
<protein>
    <recommendedName>
        <fullName evidence="1">DUF7025 domain-containing protein</fullName>
    </recommendedName>
</protein>
<name>A0A8H3HA02_9AGAM</name>
<evidence type="ECO:0000313" key="3">
    <source>
        <dbReference type="Proteomes" id="UP000663888"/>
    </source>
</evidence>
<dbReference type="AlphaFoldDB" id="A0A8H3HA02"/>
<dbReference type="InterPro" id="IPR054289">
    <property type="entry name" value="DUF7025"/>
</dbReference>
<dbReference type="EMBL" id="CAJMWX010001575">
    <property type="protein sequence ID" value="CAE6496864.1"/>
    <property type="molecule type" value="Genomic_DNA"/>
</dbReference>
<comment type="caution">
    <text evidence="2">The sequence shown here is derived from an EMBL/GenBank/DDBJ whole genome shotgun (WGS) entry which is preliminary data.</text>
</comment>
<dbReference type="Proteomes" id="UP000663888">
    <property type="component" value="Unassembled WGS sequence"/>
</dbReference>
<reference evidence="2" key="1">
    <citation type="submission" date="2021-01" db="EMBL/GenBank/DDBJ databases">
        <authorList>
            <person name="Kaushik A."/>
        </authorList>
    </citation>
    <scope>NUCLEOTIDE SEQUENCE</scope>
    <source>
        <strain evidence="2">AG4-R118</strain>
    </source>
</reference>
<sequence>MAFSQKNSVHPHNNHIWIEIRDQRLFDLLRPHFQGFSTFTGMVPGIDARHIYMQREHLKQLIPQPAELQALPSPNKTIYNDLVKLLEYIEQEFADVTREMEYMNTDKEDPRIKWDLLWALLTPGELLETTETVSGLDMAFKPRTWLYADNDNENSSSSSEPCFIVRGEFLQWTGYEYSQIHFKRTIKKYTGTESIHTLAFKRLTSARKASFMGKYPSGSEKWY</sequence>
<gene>
    <name evidence="2" type="ORF">RDB_LOCUS147909</name>
</gene>
<feature type="domain" description="DUF7025" evidence="1">
    <location>
        <begin position="107"/>
        <end position="200"/>
    </location>
</feature>
<dbReference type="Pfam" id="PF22942">
    <property type="entry name" value="DUF7025"/>
    <property type="match status" value="1"/>
</dbReference>
<dbReference type="PANTHER" id="PTHR46411">
    <property type="entry name" value="FAMILY ATPASE, PUTATIVE-RELATED"/>
    <property type="match status" value="1"/>
</dbReference>
<proteinExistence type="predicted"/>
<dbReference type="PANTHER" id="PTHR46411:SF3">
    <property type="entry name" value="AAA+ ATPASE DOMAIN-CONTAINING PROTEIN"/>
    <property type="match status" value="1"/>
</dbReference>
<organism evidence="2 3">
    <name type="scientific">Rhizoctonia solani</name>
    <dbReference type="NCBI Taxonomy" id="456999"/>
    <lineage>
        <taxon>Eukaryota</taxon>
        <taxon>Fungi</taxon>
        <taxon>Dikarya</taxon>
        <taxon>Basidiomycota</taxon>
        <taxon>Agaricomycotina</taxon>
        <taxon>Agaricomycetes</taxon>
        <taxon>Cantharellales</taxon>
        <taxon>Ceratobasidiaceae</taxon>
        <taxon>Rhizoctonia</taxon>
    </lineage>
</organism>